<feature type="region of interest" description="Disordered" evidence="2">
    <location>
        <begin position="158"/>
        <end position="231"/>
    </location>
</feature>
<evidence type="ECO:0000313" key="4">
    <source>
        <dbReference type="EMBL" id="KAL3666883.1"/>
    </source>
</evidence>
<proteinExistence type="predicted"/>
<gene>
    <name evidence="4" type="ORF">V7S43_007832</name>
</gene>
<feature type="compositionally biased region" description="Low complexity" evidence="2">
    <location>
        <begin position="434"/>
        <end position="448"/>
    </location>
</feature>
<feature type="region of interest" description="Disordered" evidence="2">
    <location>
        <begin position="427"/>
        <end position="572"/>
    </location>
</feature>
<evidence type="ECO:0000256" key="1">
    <source>
        <dbReference type="SAM" id="Coils"/>
    </source>
</evidence>
<dbReference type="AlphaFoldDB" id="A0ABD3FJD4"/>
<feature type="domain" description="FHA" evidence="3">
    <location>
        <begin position="38"/>
        <end position="93"/>
    </location>
</feature>
<dbReference type="SMART" id="SM00240">
    <property type="entry name" value="FHA"/>
    <property type="match status" value="1"/>
</dbReference>
<organism evidence="4 5">
    <name type="scientific">Phytophthora oleae</name>
    <dbReference type="NCBI Taxonomy" id="2107226"/>
    <lineage>
        <taxon>Eukaryota</taxon>
        <taxon>Sar</taxon>
        <taxon>Stramenopiles</taxon>
        <taxon>Oomycota</taxon>
        <taxon>Peronosporomycetes</taxon>
        <taxon>Peronosporales</taxon>
        <taxon>Peronosporaceae</taxon>
        <taxon>Phytophthora</taxon>
    </lineage>
</organism>
<evidence type="ECO:0000256" key="2">
    <source>
        <dbReference type="SAM" id="MobiDB-lite"/>
    </source>
</evidence>
<dbReference type="SUPFAM" id="SSF49879">
    <property type="entry name" value="SMAD/FHA domain"/>
    <property type="match status" value="1"/>
</dbReference>
<keyword evidence="1" id="KW-0175">Coiled coil</keyword>
<feature type="compositionally biased region" description="Polar residues" evidence="2">
    <location>
        <begin position="201"/>
        <end position="210"/>
    </location>
</feature>
<dbReference type="EMBL" id="JBIMZQ010000015">
    <property type="protein sequence ID" value="KAL3666883.1"/>
    <property type="molecule type" value="Genomic_DNA"/>
</dbReference>
<feature type="compositionally biased region" description="Basic and acidic residues" evidence="2">
    <location>
        <begin position="554"/>
        <end position="572"/>
    </location>
</feature>
<comment type="caution">
    <text evidence="4">The sequence shown here is derived from an EMBL/GenBank/DDBJ whole genome shotgun (WGS) entry which is preliminary data.</text>
</comment>
<dbReference type="Proteomes" id="UP001632037">
    <property type="component" value="Unassembled WGS sequence"/>
</dbReference>
<name>A0ABD3FJD4_9STRA</name>
<dbReference type="InterPro" id="IPR008984">
    <property type="entry name" value="SMAD_FHA_dom_sf"/>
</dbReference>
<reference evidence="4 5" key="1">
    <citation type="submission" date="2024-09" db="EMBL/GenBank/DDBJ databases">
        <title>Genome sequencing and assembly of Phytophthora oleae, isolate VK10A, causative agent of rot of olive drupes.</title>
        <authorList>
            <person name="Conti Taguali S."/>
            <person name="Riolo M."/>
            <person name="La Spada F."/>
            <person name="Cacciola S.O."/>
            <person name="Dionisio G."/>
        </authorList>
    </citation>
    <scope>NUCLEOTIDE SEQUENCE [LARGE SCALE GENOMIC DNA]</scope>
    <source>
        <strain evidence="4 5">VK10A</strain>
    </source>
</reference>
<keyword evidence="5" id="KW-1185">Reference proteome</keyword>
<feature type="coiled-coil region" evidence="1">
    <location>
        <begin position="233"/>
        <end position="306"/>
    </location>
</feature>
<dbReference type="InterPro" id="IPR000253">
    <property type="entry name" value="FHA_dom"/>
</dbReference>
<dbReference type="Pfam" id="PF00498">
    <property type="entry name" value="FHA"/>
    <property type="match status" value="1"/>
</dbReference>
<evidence type="ECO:0000259" key="3">
    <source>
        <dbReference type="PROSITE" id="PS50006"/>
    </source>
</evidence>
<accession>A0ABD3FJD4</accession>
<protein>
    <recommendedName>
        <fullName evidence="3">FHA domain-containing protein</fullName>
    </recommendedName>
</protein>
<dbReference type="Gene3D" id="2.60.200.20">
    <property type="match status" value="1"/>
</dbReference>
<evidence type="ECO:0000313" key="5">
    <source>
        <dbReference type="Proteomes" id="UP001632037"/>
    </source>
</evidence>
<feature type="compositionally biased region" description="Polar residues" evidence="2">
    <location>
        <begin position="499"/>
        <end position="512"/>
    </location>
</feature>
<dbReference type="PROSITE" id="PS50006">
    <property type="entry name" value="FHA_DOMAIN"/>
    <property type="match status" value="1"/>
</dbReference>
<sequence>MASSLLEAKLLPWGRLVLVTSNNNSSVPDHFDLLRSKHRVGRVTKRSDLLITRPFISGLHCTIQLRGKDGSGEPIVEIEDHSSHGTYLNGKKIGLRRSAKAKKGDRINFSAPGAAGVAEIAYKLEILPSGLTKQNEDLHARLSADEMSVAGRTRKRIHEELQSTQSPTKVVVSPPRPRPVKKLRVVSLSQQSSQEHESGSTFATQQSAQDSAPHPQPSKASGKRRRRPDDKTLEELQKENVELRNQYAEVRLLLADNTIALTKKSKELAQAQKEVESLQKENAAMKKAHEEELKKIKDQAAADLAKKDEDMKRKVDEVVQERNMLKETVDLILADPTKPQEVRTIAELVKAIHELERRKKVATQDLAMQKHLQDQTETTPPSKKQIAQIELTRHMQVMMKKDSKAFVQVATTMLEMAKRQEAYSDALADPSNLSGSSQSQDSIDAGQIRRGRRSSQLSVASNEHSEPSPPDVFPTIDKAEETNIDATSPRIFDRFGAVSATSNRPDTMSRTQVYRAGEQRTQRQQGTVEAEETKRGEEETPGQQGTVEDEDEETKGGDEETKGNEDEETKGE</sequence>